<gene>
    <name evidence="2" type="ORF">SAMN05444370_13812</name>
</gene>
<evidence type="ECO:0000259" key="1">
    <source>
        <dbReference type="Pfam" id="PF07484"/>
    </source>
</evidence>
<dbReference type="SUPFAM" id="SSF88874">
    <property type="entry name" value="Receptor-binding domain of short tail fibre protein gp12"/>
    <property type="match status" value="1"/>
</dbReference>
<dbReference type="AlphaFoldDB" id="A0A1H4G7A4"/>
<organism evidence="2 3">
    <name type="scientific">Rubrimonas cliftonensis</name>
    <dbReference type="NCBI Taxonomy" id="89524"/>
    <lineage>
        <taxon>Bacteria</taxon>
        <taxon>Pseudomonadati</taxon>
        <taxon>Pseudomonadota</taxon>
        <taxon>Alphaproteobacteria</taxon>
        <taxon>Rhodobacterales</taxon>
        <taxon>Paracoccaceae</taxon>
        <taxon>Rubrimonas</taxon>
    </lineage>
</organism>
<dbReference type="EMBL" id="FNQM01000038">
    <property type="protein sequence ID" value="SEB04788.1"/>
    <property type="molecule type" value="Genomic_DNA"/>
</dbReference>
<dbReference type="InterPro" id="IPR037053">
    <property type="entry name" value="Phage_tail_collar_dom_sf"/>
</dbReference>
<dbReference type="InterPro" id="IPR011083">
    <property type="entry name" value="Phage_tail_collar_dom"/>
</dbReference>
<feature type="domain" description="Phage tail collar" evidence="1">
    <location>
        <begin position="7"/>
        <end position="63"/>
    </location>
</feature>
<dbReference type="Proteomes" id="UP000198703">
    <property type="component" value="Unassembled WGS sequence"/>
</dbReference>
<sequence>MSDPFIGELRLFALPFAPSGWAACDGQVLEIARNEALYSLIGATFGGDGKTTFALPDMRGRMPIGVEAGAAHLALGARGGAERVALSVETMAPHRHGLRAAPAAPAVVAPTDAAFAPLAGGYVSAPSSAVAIAGALAEEGAGAAHDTMQPFAVLQVCIALGGLYPAQA</sequence>
<dbReference type="RefSeq" id="WP_093256676.1">
    <property type="nucleotide sequence ID" value="NZ_FNQM01000038.1"/>
</dbReference>
<dbReference type="STRING" id="89524.SAMN05444370_13812"/>
<keyword evidence="3" id="KW-1185">Reference proteome</keyword>
<accession>A0A1H4G7A4</accession>
<reference evidence="2 3" key="1">
    <citation type="submission" date="2016-10" db="EMBL/GenBank/DDBJ databases">
        <authorList>
            <person name="de Groot N.N."/>
        </authorList>
    </citation>
    <scope>NUCLEOTIDE SEQUENCE [LARGE SCALE GENOMIC DNA]</scope>
    <source>
        <strain evidence="2 3">DSM 15345</strain>
    </source>
</reference>
<evidence type="ECO:0000313" key="2">
    <source>
        <dbReference type="EMBL" id="SEB04788.1"/>
    </source>
</evidence>
<proteinExistence type="predicted"/>
<evidence type="ECO:0000313" key="3">
    <source>
        <dbReference type="Proteomes" id="UP000198703"/>
    </source>
</evidence>
<dbReference type="Pfam" id="PF07484">
    <property type="entry name" value="Collar"/>
    <property type="match status" value="1"/>
</dbReference>
<protein>
    <submittedName>
        <fullName evidence="2">Microcystin-dependent protein</fullName>
    </submittedName>
</protein>
<name>A0A1H4G7A4_9RHOB</name>
<dbReference type="Gene3D" id="3.90.1340.10">
    <property type="entry name" value="Phage tail collar domain"/>
    <property type="match status" value="1"/>
</dbReference>
<dbReference type="OrthoDB" id="9810174at2"/>